<name>A0ABD0JWI0_9CAEN</name>
<proteinExistence type="predicted"/>
<protein>
    <submittedName>
        <fullName evidence="2">Uncharacterized protein</fullName>
    </submittedName>
</protein>
<organism evidence="2 3">
    <name type="scientific">Batillaria attramentaria</name>
    <dbReference type="NCBI Taxonomy" id="370345"/>
    <lineage>
        <taxon>Eukaryota</taxon>
        <taxon>Metazoa</taxon>
        <taxon>Spiralia</taxon>
        <taxon>Lophotrochozoa</taxon>
        <taxon>Mollusca</taxon>
        <taxon>Gastropoda</taxon>
        <taxon>Caenogastropoda</taxon>
        <taxon>Sorbeoconcha</taxon>
        <taxon>Cerithioidea</taxon>
        <taxon>Batillariidae</taxon>
        <taxon>Batillaria</taxon>
    </lineage>
</organism>
<evidence type="ECO:0000256" key="1">
    <source>
        <dbReference type="SAM" id="MobiDB-lite"/>
    </source>
</evidence>
<reference evidence="2 3" key="1">
    <citation type="journal article" date="2023" name="Sci. Data">
        <title>Genome assembly of the Korean intertidal mud-creeper Batillaria attramentaria.</title>
        <authorList>
            <person name="Patra A.K."/>
            <person name="Ho P.T."/>
            <person name="Jun S."/>
            <person name="Lee S.J."/>
            <person name="Kim Y."/>
            <person name="Won Y.J."/>
        </authorList>
    </citation>
    <scope>NUCLEOTIDE SEQUENCE [LARGE SCALE GENOMIC DNA]</scope>
    <source>
        <strain evidence="2">Wonlab-2016</strain>
    </source>
</reference>
<sequence length="103" mass="11386">MACDKGTSYQTISPNSPSVSKGAIPFVTSFLTPWQRPPEDLLAVIISLYRFEQKSDKGGNPGSLDNRPLSRAPMRTNVFRKTMGRKSPPQEFPRKTDAPVGSF</sequence>
<dbReference type="Proteomes" id="UP001519460">
    <property type="component" value="Unassembled WGS sequence"/>
</dbReference>
<accession>A0ABD0JWI0</accession>
<dbReference type="EMBL" id="JACVVK020000306">
    <property type="protein sequence ID" value="KAK7479283.1"/>
    <property type="molecule type" value="Genomic_DNA"/>
</dbReference>
<feature type="region of interest" description="Disordered" evidence="1">
    <location>
        <begin position="54"/>
        <end position="103"/>
    </location>
</feature>
<feature type="region of interest" description="Disordered" evidence="1">
    <location>
        <begin position="1"/>
        <end position="21"/>
    </location>
</feature>
<feature type="compositionally biased region" description="Polar residues" evidence="1">
    <location>
        <begin position="7"/>
        <end position="19"/>
    </location>
</feature>
<dbReference type="AlphaFoldDB" id="A0ABD0JWI0"/>
<comment type="caution">
    <text evidence="2">The sequence shown here is derived from an EMBL/GenBank/DDBJ whole genome shotgun (WGS) entry which is preliminary data.</text>
</comment>
<evidence type="ECO:0000313" key="3">
    <source>
        <dbReference type="Proteomes" id="UP001519460"/>
    </source>
</evidence>
<keyword evidence="3" id="KW-1185">Reference proteome</keyword>
<gene>
    <name evidence="2" type="ORF">BaRGS_00029453</name>
</gene>
<evidence type="ECO:0000313" key="2">
    <source>
        <dbReference type="EMBL" id="KAK7479283.1"/>
    </source>
</evidence>